<gene>
    <name evidence="1" type="ORF">MACH26_03610</name>
</gene>
<sequence length="306" mass="34813">MSIKQLLSCLIACISLSGVFISDESLANESLLEIAQQAFIEEQLETAQKYIEKALQQQPQQPDALFLAGRIAAKQAQQANIFSKLSYARDAKNYFEQALAVAPQHKDTIVGLIRFHQEAPVLAGGEKESIPDLVAQLRQIDEKAAFSFEVQKMLQEKPLEWVHQRYLKALKSSSSEEDETFKYDYAMWLSSYGHHSKALDVLMSIDKTNQAATQSFSAILYYQLAKQAAESKRQLALGITCIEQYAQLPAEQRTISDDWIRFRLTQLHYLSQHPDTSLQDFERLKDEAEDASLKRKINQFLAMLET</sequence>
<name>A0AA48HUI4_9ALTE</name>
<dbReference type="EMBL" id="AP027272">
    <property type="protein sequence ID" value="BDX04840.1"/>
    <property type="molecule type" value="Genomic_DNA"/>
</dbReference>
<reference evidence="1" key="1">
    <citation type="submission" date="2023-01" db="EMBL/GenBank/DDBJ databases">
        <title>Complete genome sequence of Planctobacterium marinum strain Dej080120_11.</title>
        <authorList>
            <person name="Ueki S."/>
            <person name="Maruyama F."/>
        </authorList>
    </citation>
    <scope>NUCLEOTIDE SEQUENCE</scope>
    <source>
        <strain evidence="1">Dej080120_11</strain>
    </source>
</reference>
<dbReference type="InterPro" id="IPR011990">
    <property type="entry name" value="TPR-like_helical_dom_sf"/>
</dbReference>
<proteinExistence type="predicted"/>
<accession>A0AA48HUI4</accession>
<dbReference type="Proteomes" id="UP001333710">
    <property type="component" value="Chromosome"/>
</dbReference>
<dbReference type="Gene3D" id="1.25.40.10">
    <property type="entry name" value="Tetratricopeptide repeat domain"/>
    <property type="match status" value="1"/>
</dbReference>
<evidence type="ECO:0000313" key="2">
    <source>
        <dbReference type="Proteomes" id="UP001333710"/>
    </source>
</evidence>
<dbReference type="SUPFAM" id="SSF48452">
    <property type="entry name" value="TPR-like"/>
    <property type="match status" value="1"/>
</dbReference>
<dbReference type="RefSeq" id="WP_338290693.1">
    <property type="nucleotide sequence ID" value="NZ_AP027272.1"/>
</dbReference>
<organism evidence="1 2">
    <name type="scientific">Planctobacterium marinum</name>
    <dbReference type="NCBI Taxonomy" id="1631968"/>
    <lineage>
        <taxon>Bacteria</taxon>
        <taxon>Pseudomonadati</taxon>
        <taxon>Pseudomonadota</taxon>
        <taxon>Gammaproteobacteria</taxon>
        <taxon>Alteromonadales</taxon>
        <taxon>Alteromonadaceae</taxon>
        <taxon>Planctobacterium</taxon>
    </lineage>
</organism>
<protein>
    <submittedName>
        <fullName evidence="1">Uncharacterized protein</fullName>
    </submittedName>
</protein>
<dbReference type="AlphaFoldDB" id="A0AA48HUI4"/>
<evidence type="ECO:0000313" key="1">
    <source>
        <dbReference type="EMBL" id="BDX04840.1"/>
    </source>
</evidence>
<keyword evidence="2" id="KW-1185">Reference proteome</keyword>
<dbReference type="KEGG" id="pmaw:MACH26_03610"/>